<dbReference type="Proteomes" id="UP000478052">
    <property type="component" value="Unassembled WGS sequence"/>
</dbReference>
<evidence type="ECO:0000256" key="1">
    <source>
        <dbReference type="SAM" id="MobiDB-lite"/>
    </source>
</evidence>
<reference evidence="3 4" key="1">
    <citation type="submission" date="2019-08" db="EMBL/GenBank/DDBJ databases">
        <title>Whole genome of Aphis craccivora.</title>
        <authorList>
            <person name="Voronova N.V."/>
            <person name="Shulinski R.S."/>
            <person name="Bandarenka Y.V."/>
            <person name="Zhorov D.G."/>
            <person name="Warner D."/>
        </authorList>
    </citation>
    <scope>NUCLEOTIDE SEQUENCE [LARGE SCALE GENOMIC DNA]</scope>
    <source>
        <strain evidence="3">180601</strain>
        <tissue evidence="3">Whole Body</tissue>
    </source>
</reference>
<dbReference type="OrthoDB" id="6630759at2759"/>
<accession>A0A6G0VW86</accession>
<dbReference type="InterPro" id="IPR005135">
    <property type="entry name" value="Endo/exonuclease/phosphatase"/>
</dbReference>
<proteinExistence type="predicted"/>
<sequence>CSLKRGAPVSSAPLGITPGCSRFVGPPQYNSGCSGGGAQTWDHRAQTEHKRHKQSTNGTNRAQTIGFVGVLNFSSGGAPVSSAPLGITPGGSRFVKLSSYFQFRIKTELFTQEISRINKQLANRLIFGVDANAFSPRWGDPRRNEKGRLVEQLILDLGLTIENTPDNRWSFHGSRGESNVDITLTR</sequence>
<feature type="domain" description="Endonuclease/exonuclease/phosphatase" evidence="2">
    <location>
        <begin position="99"/>
        <end position="185"/>
    </location>
</feature>
<feature type="non-terminal residue" evidence="3">
    <location>
        <position position="1"/>
    </location>
</feature>
<dbReference type="Gene3D" id="3.60.10.10">
    <property type="entry name" value="Endonuclease/exonuclease/phosphatase"/>
    <property type="match status" value="1"/>
</dbReference>
<evidence type="ECO:0000313" key="4">
    <source>
        <dbReference type="Proteomes" id="UP000478052"/>
    </source>
</evidence>
<dbReference type="GO" id="GO:0003824">
    <property type="term" value="F:catalytic activity"/>
    <property type="evidence" value="ECO:0007669"/>
    <property type="project" value="InterPro"/>
</dbReference>
<evidence type="ECO:0000313" key="3">
    <source>
        <dbReference type="EMBL" id="KAF0711899.1"/>
    </source>
</evidence>
<dbReference type="SUPFAM" id="SSF56219">
    <property type="entry name" value="DNase I-like"/>
    <property type="match status" value="1"/>
</dbReference>
<keyword evidence="4" id="KW-1185">Reference proteome</keyword>
<feature type="region of interest" description="Disordered" evidence="1">
    <location>
        <begin position="34"/>
        <end position="61"/>
    </location>
</feature>
<comment type="caution">
    <text evidence="3">The sequence shown here is derived from an EMBL/GenBank/DDBJ whole genome shotgun (WGS) entry which is preliminary data.</text>
</comment>
<organism evidence="3 4">
    <name type="scientific">Aphis craccivora</name>
    <name type="common">Cowpea aphid</name>
    <dbReference type="NCBI Taxonomy" id="307492"/>
    <lineage>
        <taxon>Eukaryota</taxon>
        <taxon>Metazoa</taxon>
        <taxon>Ecdysozoa</taxon>
        <taxon>Arthropoda</taxon>
        <taxon>Hexapoda</taxon>
        <taxon>Insecta</taxon>
        <taxon>Pterygota</taxon>
        <taxon>Neoptera</taxon>
        <taxon>Paraneoptera</taxon>
        <taxon>Hemiptera</taxon>
        <taxon>Sternorrhyncha</taxon>
        <taxon>Aphidomorpha</taxon>
        <taxon>Aphidoidea</taxon>
        <taxon>Aphididae</taxon>
        <taxon>Aphidini</taxon>
        <taxon>Aphis</taxon>
        <taxon>Aphis</taxon>
    </lineage>
</organism>
<gene>
    <name evidence="3" type="ORF">FWK35_00029320</name>
</gene>
<feature type="non-terminal residue" evidence="3">
    <location>
        <position position="186"/>
    </location>
</feature>
<dbReference type="InterPro" id="IPR036691">
    <property type="entry name" value="Endo/exonu/phosph_ase_sf"/>
</dbReference>
<dbReference type="Pfam" id="PF14529">
    <property type="entry name" value="Exo_endo_phos_2"/>
    <property type="match status" value="1"/>
</dbReference>
<protein>
    <recommendedName>
        <fullName evidence="2">Endonuclease/exonuclease/phosphatase domain-containing protein</fullName>
    </recommendedName>
</protein>
<dbReference type="AlphaFoldDB" id="A0A6G0VW86"/>
<dbReference type="EMBL" id="VUJU01011126">
    <property type="protein sequence ID" value="KAF0711899.1"/>
    <property type="molecule type" value="Genomic_DNA"/>
</dbReference>
<evidence type="ECO:0000259" key="2">
    <source>
        <dbReference type="Pfam" id="PF14529"/>
    </source>
</evidence>
<name>A0A6G0VW86_APHCR</name>